<proteinExistence type="predicted"/>
<dbReference type="Pfam" id="PF13409">
    <property type="entry name" value="GST_N_2"/>
    <property type="match status" value="1"/>
</dbReference>
<dbReference type="Proteomes" id="UP000029273">
    <property type="component" value="Unassembled WGS sequence"/>
</dbReference>
<dbReference type="InterPro" id="IPR004045">
    <property type="entry name" value="Glutathione_S-Trfase_N"/>
</dbReference>
<dbReference type="CDD" id="cd03043">
    <property type="entry name" value="GST_N_1"/>
    <property type="match status" value="1"/>
</dbReference>
<dbReference type="InterPro" id="IPR036249">
    <property type="entry name" value="Thioredoxin-like_sf"/>
</dbReference>
<evidence type="ECO:0000313" key="2">
    <source>
        <dbReference type="EMBL" id="OBS08649.1"/>
    </source>
</evidence>
<dbReference type="GO" id="GO:0006749">
    <property type="term" value="P:glutathione metabolic process"/>
    <property type="evidence" value="ECO:0007669"/>
    <property type="project" value="TreeGrafter"/>
</dbReference>
<gene>
    <name evidence="2" type="ORF">Thpro_022899</name>
</gene>
<dbReference type="PROSITE" id="PS50404">
    <property type="entry name" value="GST_NTER"/>
    <property type="match status" value="1"/>
</dbReference>
<dbReference type="CDD" id="cd03194">
    <property type="entry name" value="GST_C_3"/>
    <property type="match status" value="1"/>
</dbReference>
<dbReference type="Gene3D" id="3.40.30.10">
    <property type="entry name" value="Glutaredoxin"/>
    <property type="match status" value="1"/>
</dbReference>
<dbReference type="OrthoDB" id="9799538at2"/>
<accession>A0A1A6C272</accession>
<name>A0A1A6C272_9GAMM</name>
<dbReference type="SUPFAM" id="SSF47616">
    <property type="entry name" value="GST C-terminal domain-like"/>
    <property type="match status" value="1"/>
</dbReference>
<dbReference type="PANTHER" id="PTHR42673:SF4">
    <property type="entry name" value="MALEYLACETOACETATE ISOMERASE"/>
    <property type="match status" value="1"/>
</dbReference>
<dbReference type="EMBL" id="JQSG02000006">
    <property type="protein sequence ID" value="OBS08649.1"/>
    <property type="molecule type" value="Genomic_DNA"/>
</dbReference>
<dbReference type="Gene3D" id="1.20.1050.10">
    <property type="match status" value="1"/>
</dbReference>
<comment type="caution">
    <text evidence="2">The sequence shown here is derived from an EMBL/GenBank/DDBJ whole genome shotgun (WGS) entry which is preliminary data.</text>
</comment>
<dbReference type="GO" id="GO:0006559">
    <property type="term" value="P:L-phenylalanine catabolic process"/>
    <property type="evidence" value="ECO:0007669"/>
    <property type="project" value="TreeGrafter"/>
</dbReference>
<keyword evidence="3" id="KW-1185">Reference proteome</keyword>
<organism evidence="2 3">
    <name type="scientific">Acidihalobacter prosperus</name>
    <dbReference type="NCBI Taxonomy" id="160660"/>
    <lineage>
        <taxon>Bacteria</taxon>
        <taxon>Pseudomonadati</taxon>
        <taxon>Pseudomonadota</taxon>
        <taxon>Gammaproteobacteria</taxon>
        <taxon>Chromatiales</taxon>
        <taxon>Ectothiorhodospiraceae</taxon>
        <taxon>Acidihalobacter</taxon>
    </lineage>
</organism>
<dbReference type="GO" id="GO:0004364">
    <property type="term" value="F:glutathione transferase activity"/>
    <property type="evidence" value="ECO:0007669"/>
    <property type="project" value="TreeGrafter"/>
</dbReference>
<reference evidence="2 3" key="1">
    <citation type="journal article" date="2014" name="Genome Announc.">
        <title>Draft Genome Sequence of the Iron-Oxidizing, Acidophilic, and Halotolerant 'Thiobacillus prosperus' Type Strain DSM 5130.</title>
        <authorList>
            <person name="Ossandon F.J."/>
            <person name="Cardenas J.P."/>
            <person name="Corbett M."/>
            <person name="Quatrini R."/>
            <person name="Holmes D.S."/>
            <person name="Watkin E."/>
        </authorList>
    </citation>
    <scope>NUCLEOTIDE SEQUENCE [LARGE SCALE GENOMIC DNA]</scope>
    <source>
        <strain evidence="2 3">DSM 5130</strain>
    </source>
</reference>
<dbReference type="GO" id="GO:0016034">
    <property type="term" value="F:maleylacetoacetate isomerase activity"/>
    <property type="evidence" value="ECO:0007669"/>
    <property type="project" value="TreeGrafter"/>
</dbReference>
<dbReference type="PANTHER" id="PTHR42673">
    <property type="entry name" value="MALEYLACETOACETATE ISOMERASE"/>
    <property type="match status" value="1"/>
</dbReference>
<evidence type="ECO:0000313" key="3">
    <source>
        <dbReference type="Proteomes" id="UP000029273"/>
    </source>
</evidence>
<dbReference type="STRING" id="160660.BJI67_11995"/>
<sequence>MSELKLVIGNKNYSSWSLRPWLLLRHHRLRFEEICLPLYTAEYTTRIAALSPSGKVPVLHHGDFAVWDSLAICEYVSEQLLDGRGWPADPRARAVARAASAEMHAGFQGVRTNLPMNLRGRFLWRSPGPEVEAEIARIVGLWTDCRARFGALGPWLFGEFSIADAMYVPVALRFATYNTPLEGAAADYVQTCLDDEHVRAWRGGACQETESLPQYEARELWEPMGGGSAC</sequence>
<feature type="domain" description="GST N-terminal" evidence="1">
    <location>
        <begin position="4"/>
        <end position="84"/>
    </location>
</feature>
<dbReference type="InterPro" id="IPR036282">
    <property type="entry name" value="Glutathione-S-Trfase_C_sf"/>
</dbReference>
<protein>
    <recommendedName>
        <fullName evidence="1">GST N-terminal domain-containing protein</fullName>
    </recommendedName>
</protein>
<dbReference type="AlphaFoldDB" id="A0A1A6C272"/>
<evidence type="ECO:0000259" key="1">
    <source>
        <dbReference type="PROSITE" id="PS50404"/>
    </source>
</evidence>
<dbReference type="RefSeq" id="WP_052064634.1">
    <property type="nucleotide sequence ID" value="NZ_JQSG02000006.1"/>
</dbReference>
<dbReference type="SUPFAM" id="SSF52833">
    <property type="entry name" value="Thioredoxin-like"/>
    <property type="match status" value="1"/>
</dbReference>